<keyword evidence="3" id="KW-1185">Reference proteome</keyword>
<feature type="region of interest" description="Disordered" evidence="1">
    <location>
        <begin position="1"/>
        <end position="28"/>
    </location>
</feature>
<evidence type="ECO:0000313" key="2">
    <source>
        <dbReference type="EMBL" id="KAL0187087.1"/>
    </source>
</evidence>
<feature type="compositionally biased region" description="Polar residues" evidence="1">
    <location>
        <begin position="43"/>
        <end position="54"/>
    </location>
</feature>
<dbReference type="EMBL" id="JAMKFB020000008">
    <property type="protein sequence ID" value="KAL0187087.1"/>
    <property type="molecule type" value="Genomic_DNA"/>
</dbReference>
<name>A0ABD0QLH2_CIRMR</name>
<protein>
    <submittedName>
        <fullName evidence="2">Uncharacterized protein</fullName>
    </submittedName>
</protein>
<accession>A0ABD0QLH2</accession>
<feature type="non-terminal residue" evidence="2">
    <location>
        <position position="1"/>
    </location>
</feature>
<gene>
    <name evidence="2" type="ORF">M9458_018757</name>
</gene>
<feature type="region of interest" description="Disordered" evidence="1">
    <location>
        <begin position="35"/>
        <end position="54"/>
    </location>
</feature>
<feature type="non-terminal residue" evidence="2">
    <location>
        <position position="54"/>
    </location>
</feature>
<proteinExistence type="predicted"/>
<organism evidence="2 3">
    <name type="scientific">Cirrhinus mrigala</name>
    <name type="common">Mrigala</name>
    <dbReference type="NCBI Taxonomy" id="683832"/>
    <lineage>
        <taxon>Eukaryota</taxon>
        <taxon>Metazoa</taxon>
        <taxon>Chordata</taxon>
        <taxon>Craniata</taxon>
        <taxon>Vertebrata</taxon>
        <taxon>Euteleostomi</taxon>
        <taxon>Actinopterygii</taxon>
        <taxon>Neopterygii</taxon>
        <taxon>Teleostei</taxon>
        <taxon>Ostariophysi</taxon>
        <taxon>Cypriniformes</taxon>
        <taxon>Cyprinidae</taxon>
        <taxon>Labeoninae</taxon>
        <taxon>Labeonini</taxon>
        <taxon>Cirrhinus</taxon>
    </lineage>
</organism>
<evidence type="ECO:0000256" key="1">
    <source>
        <dbReference type="SAM" id="MobiDB-lite"/>
    </source>
</evidence>
<feature type="compositionally biased region" description="Pro residues" evidence="1">
    <location>
        <begin position="1"/>
        <end position="11"/>
    </location>
</feature>
<dbReference type="Proteomes" id="UP001529510">
    <property type="component" value="Unassembled WGS sequence"/>
</dbReference>
<dbReference type="AlphaFoldDB" id="A0ABD0QLH2"/>
<sequence>ARPEPQTPPCKLPYTENRPLGLGEEPGEEFRHQLAEQTKRGYYNNTQKYQDTEL</sequence>
<evidence type="ECO:0000313" key="3">
    <source>
        <dbReference type="Proteomes" id="UP001529510"/>
    </source>
</evidence>
<comment type="caution">
    <text evidence="2">The sequence shown here is derived from an EMBL/GenBank/DDBJ whole genome shotgun (WGS) entry which is preliminary data.</text>
</comment>
<reference evidence="2 3" key="1">
    <citation type="submission" date="2024-05" db="EMBL/GenBank/DDBJ databases">
        <title>Genome sequencing and assembly of Indian major carp, Cirrhinus mrigala (Hamilton, 1822).</title>
        <authorList>
            <person name="Mohindra V."/>
            <person name="Chowdhury L.M."/>
            <person name="Lal K."/>
            <person name="Jena J.K."/>
        </authorList>
    </citation>
    <scope>NUCLEOTIDE SEQUENCE [LARGE SCALE GENOMIC DNA]</scope>
    <source>
        <strain evidence="2">CM1030</strain>
        <tissue evidence="2">Blood</tissue>
    </source>
</reference>